<keyword evidence="1" id="KW-0547">Nucleotide-binding</keyword>
<dbReference type="Gene3D" id="3.40.50.300">
    <property type="entry name" value="P-loop containing nucleotide triphosphate hydrolases"/>
    <property type="match status" value="1"/>
</dbReference>
<dbReference type="AlphaFoldDB" id="A0A0F9WT04"/>
<keyword evidence="2" id="KW-0067">ATP-binding</keyword>
<dbReference type="GO" id="GO:0004713">
    <property type="term" value="F:protein tyrosine kinase activity"/>
    <property type="evidence" value="ECO:0007669"/>
    <property type="project" value="TreeGrafter"/>
</dbReference>
<feature type="compositionally biased region" description="Polar residues" evidence="3">
    <location>
        <begin position="1"/>
        <end position="15"/>
    </location>
</feature>
<comment type="caution">
    <text evidence="4">The sequence shown here is derived from an EMBL/GenBank/DDBJ whole genome shotgun (WGS) entry which is preliminary data.</text>
</comment>
<dbReference type="PANTHER" id="PTHR32309">
    <property type="entry name" value="TYROSINE-PROTEIN KINASE"/>
    <property type="match status" value="1"/>
</dbReference>
<dbReference type="InterPro" id="IPR027417">
    <property type="entry name" value="P-loop_NTPase"/>
</dbReference>
<name>A0A0F9WT04_9ZZZZ</name>
<feature type="region of interest" description="Disordered" evidence="3">
    <location>
        <begin position="1"/>
        <end position="48"/>
    </location>
</feature>
<dbReference type="EMBL" id="LAZR01000119">
    <property type="protein sequence ID" value="KKN89416.1"/>
    <property type="molecule type" value="Genomic_DNA"/>
</dbReference>
<dbReference type="SUPFAM" id="SSF52540">
    <property type="entry name" value="P-loop containing nucleoside triphosphate hydrolases"/>
    <property type="match status" value="1"/>
</dbReference>
<dbReference type="CDD" id="cd05387">
    <property type="entry name" value="BY-kinase"/>
    <property type="match status" value="1"/>
</dbReference>
<evidence type="ECO:0000256" key="3">
    <source>
        <dbReference type="SAM" id="MobiDB-lite"/>
    </source>
</evidence>
<dbReference type="InterPro" id="IPR005702">
    <property type="entry name" value="Wzc-like_C"/>
</dbReference>
<dbReference type="PANTHER" id="PTHR32309:SF13">
    <property type="entry name" value="FERRIC ENTEROBACTIN TRANSPORT PROTEIN FEPE"/>
    <property type="match status" value="1"/>
</dbReference>
<evidence type="ECO:0000313" key="4">
    <source>
        <dbReference type="EMBL" id="KKN89416.1"/>
    </source>
</evidence>
<sequence length="271" mass="29424">MSDPSNNSTPPTNEDTNSDGDLIQRHFGLNGDDSTGDGPPAPGKSGWLGERRCSELVVVHNDRGSRISEEYRAIRTGVLAACPEGRFAYVVTSAECGEGKTITCLNLAMVMTERRDSMTILVDGNLRNGHMTRLVRVPSQPGMTELLAGEASLDQVTQPTAYPNLFYIPNGGAVDTSASQFLGPQLRNVMGELRRRYDHVLIDSPAIHSSPDAGIVGAVDAEVLLVVRMYRTRRESVAKAIRVLNGANVKIAGIILNERKFFIPKAVYQSL</sequence>
<protein>
    <recommendedName>
        <fullName evidence="5">AAA domain-containing protein</fullName>
    </recommendedName>
</protein>
<accession>A0A0F9WT04</accession>
<evidence type="ECO:0008006" key="5">
    <source>
        <dbReference type="Google" id="ProtNLM"/>
    </source>
</evidence>
<gene>
    <name evidence="4" type="ORF">LCGC14_0239230</name>
</gene>
<proteinExistence type="predicted"/>
<dbReference type="GO" id="GO:0005886">
    <property type="term" value="C:plasma membrane"/>
    <property type="evidence" value="ECO:0007669"/>
    <property type="project" value="TreeGrafter"/>
</dbReference>
<evidence type="ECO:0000256" key="2">
    <source>
        <dbReference type="ARBA" id="ARBA00022840"/>
    </source>
</evidence>
<organism evidence="4">
    <name type="scientific">marine sediment metagenome</name>
    <dbReference type="NCBI Taxonomy" id="412755"/>
    <lineage>
        <taxon>unclassified sequences</taxon>
        <taxon>metagenomes</taxon>
        <taxon>ecological metagenomes</taxon>
    </lineage>
</organism>
<dbReference type="InterPro" id="IPR050445">
    <property type="entry name" value="Bact_polysacc_biosynth/exp"/>
</dbReference>
<reference evidence="4" key="1">
    <citation type="journal article" date="2015" name="Nature">
        <title>Complex archaea that bridge the gap between prokaryotes and eukaryotes.</title>
        <authorList>
            <person name="Spang A."/>
            <person name="Saw J.H."/>
            <person name="Jorgensen S.L."/>
            <person name="Zaremba-Niedzwiedzka K."/>
            <person name="Martijn J."/>
            <person name="Lind A.E."/>
            <person name="van Eijk R."/>
            <person name="Schleper C."/>
            <person name="Guy L."/>
            <person name="Ettema T.J."/>
        </authorList>
    </citation>
    <scope>NUCLEOTIDE SEQUENCE</scope>
</reference>
<evidence type="ECO:0000256" key="1">
    <source>
        <dbReference type="ARBA" id="ARBA00022741"/>
    </source>
</evidence>